<gene>
    <name evidence="2" type="ORF">Syun_003910</name>
</gene>
<evidence type="ECO:0000313" key="2">
    <source>
        <dbReference type="EMBL" id="KAK9163008.1"/>
    </source>
</evidence>
<evidence type="ECO:0000256" key="1">
    <source>
        <dbReference type="SAM" id="MobiDB-lite"/>
    </source>
</evidence>
<sequence length="155" mass="16833">MLGIKFFHASTNIDSMDCSASRLLEKARVEVLIVAVAVEWQGRRVRDALLSMWLGNGGWDSTPTVIAMAKKATMEWRAWWQAEGRVTMEHRVVPSREDDGEEGGGNGKEKKVGGEVGARGSRRQQDGGGGDSLSEKATNRPMGEDAQGRAATSDE</sequence>
<proteinExistence type="predicted"/>
<comment type="caution">
    <text evidence="2">The sequence shown here is derived from an EMBL/GenBank/DDBJ whole genome shotgun (WGS) entry which is preliminary data.</text>
</comment>
<reference evidence="2 3" key="1">
    <citation type="submission" date="2024-01" db="EMBL/GenBank/DDBJ databases">
        <title>Genome assemblies of Stephania.</title>
        <authorList>
            <person name="Yang L."/>
        </authorList>
    </citation>
    <scope>NUCLEOTIDE SEQUENCE [LARGE SCALE GENOMIC DNA]</scope>
    <source>
        <strain evidence="2">YNDBR</strain>
        <tissue evidence="2">Leaf</tissue>
    </source>
</reference>
<dbReference type="EMBL" id="JBBNAF010000002">
    <property type="protein sequence ID" value="KAK9163008.1"/>
    <property type="molecule type" value="Genomic_DNA"/>
</dbReference>
<feature type="compositionally biased region" description="Basic and acidic residues" evidence="1">
    <location>
        <begin position="87"/>
        <end position="97"/>
    </location>
</feature>
<evidence type="ECO:0000313" key="3">
    <source>
        <dbReference type="Proteomes" id="UP001420932"/>
    </source>
</evidence>
<feature type="compositionally biased region" description="Basic and acidic residues" evidence="1">
    <location>
        <begin position="133"/>
        <end position="147"/>
    </location>
</feature>
<name>A0AAP0L3G3_9MAGN</name>
<accession>A0AAP0L3G3</accession>
<dbReference type="AlphaFoldDB" id="A0AAP0L3G3"/>
<dbReference type="Proteomes" id="UP001420932">
    <property type="component" value="Unassembled WGS sequence"/>
</dbReference>
<feature type="region of interest" description="Disordered" evidence="1">
    <location>
        <begin position="87"/>
        <end position="155"/>
    </location>
</feature>
<keyword evidence="3" id="KW-1185">Reference proteome</keyword>
<organism evidence="2 3">
    <name type="scientific">Stephania yunnanensis</name>
    <dbReference type="NCBI Taxonomy" id="152371"/>
    <lineage>
        <taxon>Eukaryota</taxon>
        <taxon>Viridiplantae</taxon>
        <taxon>Streptophyta</taxon>
        <taxon>Embryophyta</taxon>
        <taxon>Tracheophyta</taxon>
        <taxon>Spermatophyta</taxon>
        <taxon>Magnoliopsida</taxon>
        <taxon>Ranunculales</taxon>
        <taxon>Menispermaceae</taxon>
        <taxon>Menispermoideae</taxon>
        <taxon>Cissampelideae</taxon>
        <taxon>Stephania</taxon>
    </lineage>
</organism>
<protein>
    <submittedName>
        <fullName evidence="2">Uncharacterized protein</fullName>
    </submittedName>
</protein>